<dbReference type="AlphaFoldDB" id="A0A3G9GB44"/>
<keyword evidence="2" id="KW-1185">Reference proteome</keyword>
<protein>
    <submittedName>
        <fullName evidence="1">Uncharacterized protein</fullName>
    </submittedName>
</protein>
<organism evidence="1 2">
    <name type="scientific">Aquitalea magnusonii</name>
    <dbReference type="NCBI Taxonomy" id="332411"/>
    <lineage>
        <taxon>Bacteria</taxon>
        <taxon>Pseudomonadati</taxon>
        <taxon>Pseudomonadota</taxon>
        <taxon>Betaproteobacteria</taxon>
        <taxon>Neisseriales</taxon>
        <taxon>Chromobacteriaceae</taxon>
        <taxon>Aquitalea</taxon>
    </lineage>
</organism>
<reference evidence="1 2" key="2">
    <citation type="journal article" date="2017" name="Genome Announc.">
        <title>Draft genome sequence of Aquitalea magnusonii strain H3, a plant growth-promoting bacterium of duckweed Lemna minor.</title>
        <authorList>
            <person name="Ishizawa H."/>
            <person name="Kuroda M."/>
            <person name="Ike M."/>
        </authorList>
    </citation>
    <scope>NUCLEOTIDE SEQUENCE [LARGE SCALE GENOMIC DNA]</scope>
    <source>
        <strain evidence="1 2">H3</strain>
    </source>
</reference>
<name>A0A3G9GB44_9NEIS</name>
<proteinExistence type="predicted"/>
<gene>
    <name evidence="1" type="ORF">DLM_0361</name>
</gene>
<reference evidence="2" key="1">
    <citation type="journal article" date="2017" name="Biotechnol. Biofuels">
        <title>Evaluation of environmental bacterial communities as a factor affecting the growth of duckweed Lemna minor.</title>
        <authorList>
            <person name="Ishizawa H."/>
            <person name="Kuroda M."/>
            <person name="Morikawa M."/>
            <person name="Ike M."/>
        </authorList>
    </citation>
    <scope>NUCLEOTIDE SEQUENCE [LARGE SCALE GENOMIC DNA]</scope>
    <source>
        <strain evidence="2">H3</strain>
    </source>
</reference>
<dbReference type="Proteomes" id="UP000198290">
    <property type="component" value="Chromosome"/>
</dbReference>
<dbReference type="EMBL" id="AP018823">
    <property type="protein sequence ID" value="BBF84033.1"/>
    <property type="molecule type" value="Genomic_DNA"/>
</dbReference>
<accession>A0A3G9GB44</accession>
<dbReference type="KEGG" id="amah:DLM_0361"/>
<sequence length="164" mass="18393">MASAAWSDSKGKQVNEERNVMRKWLCLLVLLTSACSSFPTREGYAQKAYYWQGKDANALLAQWGAPSKSMPMPNGNTLYTYSKSYTQQQPYFDNRRFEPGSRFTVTENGQSRVIETPGRWVYDGSIGGGVMHYSCTTNFVVNAKTQLIESVSFEGNDCVAVPRQ</sequence>
<evidence type="ECO:0000313" key="2">
    <source>
        <dbReference type="Proteomes" id="UP000198290"/>
    </source>
</evidence>
<dbReference type="STRING" id="332411.VI06_04800"/>
<evidence type="ECO:0000313" key="1">
    <source>
        <dbReference type="EMBL" id="BBF84033.1"/>
    </source>
</evidence>
<reference evidence="2" key="3">
    <citation type="journal article" date="2017" name="Plant Physiol. Biochem.">
        <title>Differential oxidative and antioxidative response of duckweed Lemna minor toward plant growth promoting/inhibiting bacteria.</title>
        <authorList>
            <person name="Ishizawa H."/>
            <person name="Kuroda M."/>
            <person name="Morikawa M."/>
            <person name="Ike M."/>
        </authorList>
    </citation>
    <scope>NUCLEOTIDE SEQUENCE [LARGE SCALE GENOMIC DNA]</scope>
    <source>
        <strain evidence="2">H3</strain>
    </source>
</reference>